<dbReference type="EMBL" id="AYJU01000003">
    <property type="protein sequence ID" value="EST55666.1"/>
    <property type="molecule type" value="Genomic_DNA"/>
</dbReference>
<dbReference type="SUPFAM" id="SSF48452">
    <property type="entry name" value="TPR-like"/>
    <property type="match status" value="1"/>
</dbReference>
<evidence type="ECO:0000259" key="1">
    <source>
        <dbReference type="Pfam" id="PF00535"/>
    </source>
</evidence>
<dbReference type="InterPro" id="IPR029044">
    <property type="entry name" value="Nucleotide-diphossugar_trans"/>
</dbReference>
<dbReference type="Pfam" id="PF00535">
    <property type="entry name" value="Glycos_transf_2"/>
    <property type="match status" value="1"/>
</dbReference>
<dbReference type="InterPro" id="IPR011990">
    <property type="entry name" value="TPR-like_helical_dom_sf"/>
</dbReference>
<keyword evidence="3" id="KW-1185">Reference proteome</keyword>
<gene>
    <name evidence="2" type="ORF">T458_06395</name>
</gene>
<dbReference type="Gene3D" id="1.25.40.10">
    <property type="entry name" value="Tetratricopeptide repeat domain"/>
    <property type="match status" value="1"/>
</dbReference>
<sequence length="638" mass="76045">MDKKIKLSICMIVKDEEKNLERCLSSLQLLNQRHDVELIIVDTGSTDKTIEIAQAYTENVFYHEWNGNFSDMRNISISYAKGEWLFIIDADEELQDPEKLSLLMDKKSLSDFNTVVIRVKNFVSSDQNIFIINKSERLFRNDGFCYQGSVHNQPRFKMPILFVTDIFLKHYGYNSEDKELMEKKFQRTSKLLLEELKKNPENIYYHFQLSRTYSMHGDYKEAYKEAKQAYELLSGNEINKKIQYLYVYHEYVRMSILLGRYEEAKKACTEGLEINPNYIDLQYYMGVIYEECGDKQSAFEARLIYLKLHKKFTEDRFDDKGLIELYKLDDNSKYEILFKVAHFYYDNKNFTKAEEFLKPVIDNEPKILLYTKILLDGKQFTGLREYYDSLTEGDKDKLVNLLEVHRKELDEQEKYELARAFIEGEGCYHQLNKIRTTPDEKVLFEAKSFLAEHDINNLPLFYAEVFSRIMEYPIFWQELKKLKSAIVRKVIKELVLLNHNHKVSLETLVSKMKIRHDDYQGNRIFICIIYVLLVMDLEKHGKENIEMEPELLRLFDKYLEYGIQYIKCFYQMDKFRLIYTTVENSEEQFFMLMYLYNQAMTSRNFKVALNYMREIVSVYPVMSPFLKNTANNLNGDII</sequence>
<accession>V6MAT4</accession>
<dbReference type="eggNOG" id="COG0463">
    <property type="taxonomic scope" value="Bacteria"/>
</dbReference>
<evidence type="ECO:0000313" key="2">
    <source>
        <dbReference type="EMBL" id="EST55666.1"/>
    </source>
</evidence>
<name>V6MAT4_9BACL</name>
<dbReference type="PATRIC" id="fig|1408254.3.peg.1277"/>
<dbReference type="InterPro" id="IPR019734">
    <property type="entry name" value="TPR_rpt"/>
</dbReference>
<evidence type="ECO:0000313" key="3">
    <source>
        <dbReference type="Proteomes" id="UP000017973"/>
    </source>
</evidence>
<organism evidence="2 3">
    <name type="scientific">Brevibacillus panacihumi W25</name>
    <dbReference type="NCBI Taxonomy" id="1408254"/>
    <lineage>
        <taxon>Bacteria</taxon>
        <taxon>Bacillati</taxon>
        <taxon>Bacillota</taxon>
        <taxon>Bacilli</taxon>
        <taxon>Bacillales</taxon>
        <taxon>Paenibacillaceae</taxon>
        <taxon>Brevibacillus</taxon>
    </lineage>
</organism>
<dbReference type="CDD" id="cd02511">
    <property type="entry name" value="Beta4Glucosyltransferase"/>
    <property type="match status" value="1"/>
</dbReference>
<dbReference type="RefSeq" id="WP_023555315.1">
    <property type="nucleotide sequence ID" value="NZ_KI629787.1"/>
</dbReference>
<dbReference type="SUPFAM" id="SSF53448">
    <property type="entry name" value="Nucleotide-diphospho-sugar transferases"/>
    <property type="match status" value="1"/>
</dbReference>
<dbReference type="PANTHER" id="PTHR43630:SF2">
    <property type="entry name" value="GLYCOSYLTRANSFERASE"/>
    <property type="match status" value="1"/>
</dbReference>
<dbReference type="SMART" id="SM00028">
    <property type="entry name" value="TPR"/>
    <property type="match status" value="4"/>
</dbReference>
<reference evidence="2 3" key="1">
    <citation type="journal article" date="2014" name="Genome Announc.">
        <title>Draft Genome Sequence of Brevibacillus panacihumi Strain W25, a Halotolerant Hydrocarbon-Degrading Bacterium.</title>
        <authorList>
            <person name="Wang X."/>
            <person name="Jin D."/>
            <person name="Zhou L."/>
            <person name="Wu L."/>
            <person name="An W."/>
            <person name="Chen Y."/>
            <person name="Zhao L."/>
        </authorList>
    </citation>
    <scope>NUCLEOTIDE SEQUENCE [LARGE SCALE GENOMIC DNA]</scope>
    <source>
        <strain evidence="2 3">W25</strain>
    </source>
</reference>
<protein>
    <recommendedName>
        <fullName evidence="1">Glycosyltransferase 2-like domain-containing protein</fullName>
    </recommendedName>
</protein>
<proteinExistence type="predicted"/>
<dbReference type="Gene3D" id="3.90.550.10">
    <property type="entry name" value="Spore Coat Polysaccharide Biosynthesis Protein SpsA, Chain A"/>
    <property type="match status" value="1"/>
</dbReference>
<feature type="domain" description="Glycosyltransferase 2-like" evidence="1">
    <location>
        <begin position="8"/>
        <end position="112"/>
    </location>
</feature>
<dbReference type="Pfam" id="PF13181">
    <property type="entry name" value="TPR_8"/>
    <property type="match status" value="1"/>
</dbReference>
<dbReference type="InterPro" id="IPR001173">
    <property type="entry name" value="Glyco_trans_2-like"/>
</dbReference>
<dbReference type="AlphaFoldDB" id="V6MAT4"/>
<dbReference type="eggNOG" id="COG0457">
    <property type="taxonomic scope" value="Bacteria"/>
</dbReference>
<dbReference type="HOGENOM" id="CLU_025119_0_0_9"/>
<dbReference type="PANTHER" id="PTHR43630">
    <property type="entry name" value="POLY-BETA-1,6-N-ACETYL-D-GLUCOSAMINE SYNTHASE"/>
    <property type="match status" value="1"/>
</dbReference>
<dbReference type="OrthoDB" id="9815923at2"/>
<dbReference type="STRING" id="1408254.T458_06395"/>
<dbReference type="Proteomes" id="UP000017973">
    <property type="component" value="Unassembled WGS sequence"/>
</dbReference>
<comment type="caution">
    <text evidence="2">The sequence shown here is derived from an EMBL/GenBank/DDBJ whole genome shotgun (WGS) entry which is preliminary data.</text>
</comment>